<dbReference type="InterPro" id="IPR049804">
    <property type="entry name" value="Choice_anch_L"/>
</dbReference>
<dbReference type="NCBIfam" id="NF038133">
    <property type="entry name" value="choice_anch_L"/>
    <property type="match status" value="1"/>
</dbReference>
<dbReference type="OrthoDB" id="9765926at2"/>
<dbReference type="AlphaFoldDB" id="A0A5D0RGA6"/>
<proteinExistence type="predicted"/>
<reference evidence="1 2" key="1">
    <citation type="submission" date="2019-08" db="EMBL/GenBank/DDBJ databases">
        <title>Genomes of Antarctic Bizionia species.</title>
        <authorList>
            <person name="Bowman J.P."/>
        </authorList>
    </citation>
    <scope>NUCLEOTIDE SEQUENCE [LARGE SCALE GENOMIC DNA]</scope>
    <source>
        <strain evidence="1 2">ADA-4</strain>
    </source>
</reference>
<gene>
    <name evidence="1" type="ORF">ES674_07340</name>
</gene>
<dbReference type="Proteomes" id="UP000323720">
    <property type="component" value="Unassembled WGS sequence"/>
</dbReference>
<protein>
    <submittedName>
        <fullName evidence="1">T9SS type B sorting domain-containing protein</fullName>
    </submittedName>
</protein>
<dbReference type="InterPro" id="IPR013783">
    <property type="entry name" value="Ig-like_fold"/>
</dbReference>
<organism evidence="1 2">
    <name type="scientific">Bizionia myxarmorum</name>
    <dbReference type="NCBI Taxonomy" id="291186"/>
    <lineage>
        <taxon>Bacteria</taxon>
        <taxon>Pseudomonadati</taxon>
        <taxon>Bacteroidota</taxon>
        <taxon>Flavobacteriia</taxon>
        <taxon>Flavobacteriales</taxon>
        <taxon>Flavobacteriaceae</taxon>
        <taxon>Bizionia</taxon>
    </lineage>
</organism>
<sequence>MKNALFIITCFLSLLSWSQNVEVDARIYRPQELVEDVLIDSDCISNVVVTNAISGNFNGTDLSYGYFENNNSNFPFQSGIILSTGRLQNAAGPNTSLSDDDAPNWAGDQDLQDVLNESQTVNATTLEFTFEAIANQISFRYIFASEEYQQGDPNTCRYSDLFGFLIRPENETQYTNIAIVPRTQTPIKVTTVHSGIPGYCDPINSQYFGGWNGPNAPINFNGQTKVLTAVANVVPNTTYHVKLVIADHINYRYDSAVFLEAGSFQLSSNLGRDRIIAENRALCTDETLELNAFQPGNNTYKWFRNGTEIPGEVNATYTVSQPGDYAVEVVIDGACLSSGNIIIEYAPDPIVSNTTLIGCDLDLNGLTTYNLWGARNAVTNNDQQLNIENFYTSFAGAESASNDVITNPGNFSNTTVLQTVFARVLNSNGCPAIAEVILDIANNAVNLPAFSACDTDFDGITTFNISDLSTFIVSQPDVPNTASVSFYASQVDMESQSNPISGTYENTNSPNSDTLFIKISDNGNCYAFTTLDLLVFDKPELLPDYSVYYCLNLSPTTISISSGIPSGQTNNYDYEWFLNGTDLMQNSAQIEINEIGTYSVLVTNSDGCSSTRIIEVLASNSPTITDISVQEASSNNTITISVSGEGIYEFALDSGSFQNSATFTNVSAGIHTITVNDTRGCGFITQEVSVLGFPKFFTPNGDGQNDVWRPLGINASTRQLKISIFDRYGKLIKQLNAVSSGWNGTYNGQDLGSEDYWYRATMPNGKEYLGHFSLVR</sequence>
<dbReference type="NCBIfam" id="TIGR04131">
    <property type="entry name" value="Bac_Flav_CTERM"/>
    <property type="match status" value="1"/>
</dbReference>
<evidence type="ECO:0000313" key="2">
    <source>
        <dbReference type="Proteomes" id="UP000323720"/>
    </source>
</evidence>
<dbReference type="Pfam" id="PF13585">
    <property type="entry name" value="CHU_C"/>
    <property type="match status" value="1"/>
</dbReference>
<dbReference type="EMBL" id="VSKK01000001">
    <property type="protein sequence ID" value="TYB79941.1"/>
    <property type="molecule type" value="Genomic_DNA"/>
</dbReference>
<dbReference type="Gene3D" id="2.60.40.10">
    <property type="entry name" value="Immunoglobulins"/>
    <property type="match status" value="1"/>
</dbReference>
<evidence type="ECO:0000313" key="1">
    <source>
        <dbReference type="EMBL" id="TYB79941.1"/>
    </source>
</evidence>
<dbReference type="InterPro" id="IPR026341">
    <property type="entry name" value="T9SS_type_B"/>
</dbReference>
<name>A0A5D0RGA6_9FLAO</name>
<accession>A0A5D0RGA6</accession>
<comment type="caution">
    <text evidence="1">The sequence shown here is derived from an EMBL/GenBank/DDBJ whole genome shotgun (WGS) entry which is preliminary data.</text>
</comment>
<keyword evidence="2" id="KW-1185">Reference proteome</keyword>